<feature type="region of interest" description="Disordered" evidence="3">
    <location>
        <begin position="150"/>
        <end position="176"/>
    </location>
</feature>
<dbReference type="Gene3D" id="3.40.50.720">
    <property type="entry name" value="NAD(P)-binding Rossmann-like Domain"/>
    <property type="match status" value="1"/>
</dbReference>
<protein>
    <submittedName>
        <fullName evidence="5">3-beta hydroxysteroid dehydrogenase</fullName>
    </submittedName>
</protein>
<dbReference type="SUPFAM" id="SSF51735">
    <property type="entry name" value="NAD(P)-binding Rossmann-fold domains"/>
    <property type="match status" value="1"/>
</dbReference>
<gene>
    <name evidence="5" type="ORF">CSOJ01_06439</name>
</gene>
<comment type="similarity">
    <text evidence="2">Belongs to the NAD(P)-dependent epimerase/dehydratase family. Dihydroflavonol-4-reductase subfamily.</text>
</comment>
<dbReference type="Pfam" id="PF01370">
    <property type="entry name" value="Epimerase"/>
    <property type="match status" value="1"/>
</dbReference>
<dbReference type="GO" id="GO:0016616">
    <property type="term" value="F:oxidoreductase activity, acting on the CH-OH group of donors, NAD or NADP as acceptor"/>
    <property type="evidence" value="ECO:0007669"/>
    <property type="project" value="TreeGrafter"/>
</dbReference>
<proteinExistence type="inferred from homology"/>
<evidence type="ECO:0000256" key="3">
    <source>
        <dbReference type="SAM" id="MobiDB-lite"/>
    </source>
</evidence>
<reference evidence="5 6" key="1">
    <citation type="journal article" date="2020" name="Phytopathology">
        <title>Genome Sequence Resources of Colletotrichum truncatum, C. plurivorum, C. musicola, and C. sojae: Four Species Pathogenic to Soybean (Glycine max).</title>
        <authorList>
            <person name="Rogerio F."/>
            <person name="Boufleur T.R."/>
            <person name="Ciampi-Guillardi M."/>
            <person name="Sukno S.A."/>
            <person name="Thon M.R."/>
            <person name="Massola Junior N.S."/>
            <person name="Baroncelli R."/>
        </authorList>
    </citation>
    <scope>NUCLEOTIDE SEQUENCE [LARGE SCALE GENOMIC DNA]</scope>
    <source>
        <strain evidence="5 6">LFN0009</strain>
    </source>
</reference>
<evidence type="ECO:0000313" key="5">
    <source>
        <dbReference type="EMBL" id="KAF6810248.1"/>
    </source>
</evidence>
<evidence type="ECO:0000256" key="1">
    <source>
        <dbReference type="ARBA" id="ARBA00023002"/>
    </source>
</evidence>
<feature type="domain" description="NAD-dependent epimerase/dehydratase" evidence="4">
    <location>
        <begin position="6"/>
        <end position="260"/>
    </location>
</feature>
<dbReference type="AlphaFoldDB" id="A0A8H6JCL3"/>
<dbReference type="Proteomes" id="UP000652219">
    <property type="component" value="Unassembled WGS sequence"/>
</dbReference>
<dbReference type="PANTHER" id="PTHR10366:SF564">
    <property type="entry name" value="STEROL-4-ALPHA-CARBOXYLATE 3-DEHYDROGENASE, DECARBOXYLATING"/>
    <property type="match status" value="1"/>
</dbReference>
<evidence type="ECO:0000313" key="6">
    <source>
        <dbReference type="Proteomes" id="UP000652219"/>
    </source>
</evidence>
<organism evidence="5 6">
    <name type="scientific">Colletotrichum sojae</name>
    <dbReference type="NCBI Taxonomy" id="2175907"/>
    <lineage>
        <taxon>Eukaryota</taxon>
        <taxon>Fungi</taxon>
        <taxon>Dikarya</taxon>
        <taxon>Ascomycota</taxon>
        <taxon>Pezizomycotina</taxon>
        <taxon>Sordariomycetes</taxon>
        <taxon>Hypocreomycetidae</taxon>
        <taxon>Glomerellales</taxon>
        <taxon>Glomerellaceae</taxon>
        <taxon>Colletotrichum</taxon>
        <taxon>Colletotrichum orchidearum species complex</taxon>
    </lineage>
</organism>
<dbReference type="InterPro" id="IPR050425">
    <property type="entry name" value="NAD(P)_dehydrat-like"/>
</dbReference>
<comment type="caution">
    <text evidence="5">The sequence shown here is derived from an EMBL/GenBank/DDBJ whole genome shotgun (WGS) entry which is preliminary data.</text>
</comment>
<accession>A0A8H6JCL3</accession>
<dbReference type="InterPro" id="IPR001509">
    <property type="entry name" value="Epimerase_deHydtase"/>
</dbReference>
<evidence type="ECO:0000259" key="4">
    <source>
        <dbReference type="Pfam" id="PF01370"/>
    </source>
</evidence>
<name>A0A8H6JCL3_9PEZI</name>
<keyword evidence="1" id="KW-0560">Oxidoreductase</keyword>
<dbReference type="PANTHER" id="PTHR10366">
    <property type="entry name" value="NAD DEPENDENT EPIMERASE/DEHYDRATASE"/>
    <property type="match status" value="1"/>
</dbReference>
<dbReference type="InterPro" id="IPR036291">
    <property type="entry name" value="NAD(P)-bd_dom_sf"/>
</dbReference>
<evidence type="ECO:0000256" key="2">
    <source>
        <dbReference type="ARBA" id="ARBA00023445"/>
    </source>
</evidence>
<dbReference type="EMBL" id="WIGN01000089">
    <property type="protein sequence ID" value="KAF6810248.1"/>
    <property type="molecule type" value="Genomic_DNA"/>
</dbReference>
<keyword evidence="6" id="KW-1185">Reference proteome</keyword>
<sequence length="344" mass="36875">MPNDLMLLTGGTGFVGFKTLVKALKAGYRVRCAVRSKSGIEKILATPSIQSLQPSDEHLSWAIVPDITLAGAYDEAVKDVKYIVHCASPVPKLRPDNRQGTVEEIYINPAVLGVTGILESAAAQAADTVKRVVVTSSIVAVMPRSAFRGEGLDRPPFTGDSRLPTPTAPYEDPYSSSKTAALEQSEAWVEKHSPPFDLISIMPAWVFGRDELRTTSEGMLAGSNAALLDFVRGAKSATPINTGYIAVEDVADAHISALSPAVSGGQSFILSKHMSWEDGRQIAKKHFPQAFATGLFSEDGIQPTVSIPTDASEGEKLLGRKYMDDDDTVKEMTAQLVELVEAGK</sequence>